<keyword evidence="1" id="KW-1133">Transmembrane helix</keyword>
<keyword evidence="1" id="KW-0472">Membrane</keyword>
<feature type="transmembrane region" description="Helical" evidence="1">
    <location>
        <begin position="42"/>
        <end position="63"/>
    </location>
</feature>
<reference evidence="2" key="2">
    <citation type="submission" date="2004-02" db="EMBL/GenBank/DDBJ databases">
        <authorList>
            <consortium name="Genoscope"/>
            <consortium name="Whitehead Institute Centre for Genome Research"/>
        </authorList>
    </citation>
    <scope>NUCLEOTIDE SEQUENCE</scope>
</reference>
<dbReference type="KEGG" id="tng:GSTEN00021271G001"/>
<sequence length="66" mass="7581">MAMPLVVDTVWALWSIGASIYDYFHTSAMEERIHTLENVLSIHQIVIACLSAGLIFLMTYILWRKP</sequence>
<name>Q4SAU1_TETNG</name>
<dbReference type="AlphaFoldDB" id="Q4SAU1"/>
<dbReference type="OrthoDB" id="8582491at2759"/>
<accession>Q4SAU1</accession>
<evidence type="ECO:0000313" key="2">
    <source>
        <dbReference type="EMBL" id="CAG02241.1"/>
    </source>
</evidence>
<evidence type="ECO:0000256" key="1">
    <source>
        <dbReference type="SAM" id="Phobius"/>
    </source>
</evidence>
<protein>
    <submittedName>
        <fullName evidence="2">(spotted green pufferfish) hypothetical protein</fullName>
    </submittedName>
</protein>
<dbReference type="EMBL" id="CAAE01014679">
    <property type="protein sequence ID" value="CAG02241.1"/>
    <property type="molecule type" value="Genomic_DNA"/>
</dbReference>
<keyword evidence="1" id="KW-0812">Transmembrane</keyword>
<organism evidence="2">
    <name type="scientific">Tetraodon nigroviridis</name>
    <name type="common">Spotted green pufferfish</name>
    <name type="synonym">Chelonodon nigroviridis</name>
    <dbReference type="NCBI Taxonomy" id="99883"/>
    <lineage>
        <taxon>Eukaryota</taxon>
        <taxon>Metazoa</taxon>
        <taxon>Chordata</taxon>
        <taxon>Craniata</taxon>
        <taxon>Vertebrata</taxon>
        <taxon>Euteleostomi</taxon>
        <taxon>Actinopterygii</taxon>
        <taxon>Neopterygii</taxon>
        <taxon>Teleostei</taxon>
        <taxon>Neoteleostei</taxon>
        <taxon>Acanthomorphata</taxon>
        <taxon>Eupercaria</taxon>
        <taxon>Tetraodontiformes</taxon>
        <taxon>Tetradontoidea</taxon>
        <taxon>Tetraodontidae</taxon>
        <taxon>Tetraodon</taxon>
    </lineage>
</organism>
<proteinExistence type="predicted"/>
<reference evidence="2" key="1">
    <citation type="journal article" date="2004" name="Nature">
        <title>Genome duplication in the teleost fish Tetraodon nigroviridis reveals the early vertebrate proto-karyotype.</title>
        <authorList>
            <person name="Jaillon O."/>
            <person name="Aury J.-M."/>
            <person name="Brunet F."/>
            <person name="Petit J.-L."/>
            <person name="Stange-Thomann N."/>
            <person name="Mauceli E."/>
            <person name="Bouneau L."/>
            <person name="Fischer C."/>
            <person name="Ozouf-Costaz C."/>
            <person name="Bernot A."/>
            <person name="Nicaud S."/>
            <person name="Jaffe D."/>
            <person name="Fisher S."/>
            <person name="Lutfalla G."/>
            <person name="Dossat C."/>
            <person name="Segurens B."/>
            <person name="Dasilva C."/>
            <person name="Salanoubat M."/>
            <person name="Levy M."/>
            <person name="Boudet N."/>
            <person name="Castellano S."/>
            <person name="Anthouard V."/>
            <person name="Jubin C."/>
            <person name="Castelli V."/>
            <person name="Katinka M."/>
            <person name="Vacherie B."/>
            <person name="Biemont C."/>
            <person name="Skalli Z."/>
            <person name="Cattolico L."/>
            <person name="Poulain J."/>
            <person name="De Berardinis V."/>
            <person name="Cruaud C."/>
            <person name="Duprat S."/>
            <person name="Brottier P."/>
            <person name="Coutanceau J.-P."/>
            <person name="Gouzy J."/>
            <person name="Parra G."/>
            <person name="Lardier G."/>
            <person name="Chapple C."/>
            <person name="McKernan K.J."/>
            <person name="McEwan P."/>
            <person name="Bosak S."/>
            <person name="Kellis M."/>
            <person name="Volff J.-N."/>
            <person name="Guigo R."/>
            <person name="Zody M.C."/>
            <person name="Mesirov J."/>
            <person name="Lindblad-Toh K."/>
            <person name="Birren B."/>
            <person name="Nusbaum C."/>
            <person name="Kahn D."/>
            <person name="Robinson-Rechavi M."/>
            <person name="Laudet V."/>
            <person name="Schachter V."/>
            <person name="Quetier F."/>
            <person name="Saurin W."/>
            <person name="Scarpelli C."/>
            <person name="Wincker P."/>
            <person name="Lander E.S."/>
            <person name="Weissenbach J."/>
            <person name="Roest Crollius H."/>
        </authorList>
    </citation>
    <scope>NUCLEOTIDE SEQUENCE [LARGE SCALE GENOMIC DNA]</scope>
</reference>
<comment type="caution">
    <text evidence="2">The sequence shown here is derived from an EMBL/GenBank/DDBJ whole genome shotgun (WGS) entry which is preliminary data.</text>
</comment>
<gene>
    <name evidence="2" type="ORF">GSTENG00021271001</name>
</gene>